<dbReference type="InterPro" id="IPR036409">
    <property type="entry name" value="Aldolase_II/adducin_N_sf"/>
</dbReference>
<dbReference type="EMBL" id="CP002098">
    <property type="protein sequence ID" value="ADM27272.1"/>
    <property type="molecule type" value="Genomic_DNA"/>
</dbReference>
<evidence type="ECO:0000313" key="2">
    <source>
        <dbReference type="EMBL" id="ADM27272.1"/>
    </source>
</evidence>
<dbReference type="SUPFAM" id="SSF88659">
    <property type="entry name" value="Sigma3 and sigma4 domains of RNA polymerase sigma factors"/>
    <property type="match status" value="1"/>
</dbReference>
<dbReference type="STRING" id="583356.Igag_0434"/>
<keyword evidence="3" id="KW-1185">Reference proteome</keyword>
<dbReference type="PANTHER" id="PTHR40730:SF4">
    <property type="entry name" value="TRANSCRIPTIONAL REGULATOR"/>
    <property type="match status" value="1"/>
</dbReference>
<dbReference type="BioCyc" id="IAGG583356:GHAH-437-MONOMER"/>
<dbReference type="PANTHER" id="PTHR40730">
    <property type="entry name" value="TRANSCRIPTIONAL REGULATOR PROTEIN-LIKE PROTEIN"/>
    <property type="match status" value="1"/>
</dbReference>
<keyword evidence="2" id="KW-0418">Kinase</keyword>
<proteinExistence type="predicted"/>
<protein>
    <submittedName>
        <fullName evidence="2">Phosphomethylpyrimidine kinase</fullName>
    </submittedName>
</protein>
<accession>E0SRJ7</accession>
<dbReference type="AlphaFoldDB" id="E0SRJ7"/>
<keyword evidence="2" id="KW-0808">Transferase</keyword>
<dbReference type="Gene3D" id="3.40.225.10">
    <property type="entry name" value="Class II aldolase/adducin N-terminal domain"/>
    <property type="match status" value="1"/>
</dbReference>
<reference evidence="2 3" key="1">
    <citation type="journal article" date="2010" name="Stand. Genomic Sci.">
        <title>Complete genome sequence of Ignisphaera aggregans type strain (AQ1.S1).</title>
        <authorList>
            <person name="Goker M."/>
            <person name="Held B."/>
            <person name="Lapidus A."/>
            <person name="Nolan M."/>
            <person name="Spring S."/>
            <person name="Yasawong M."/>
            <person name="Lucas S."/>
            <person name="Glavina Del Rio T."/>
            <person name="Tice H."/>
            <person name="Cheng J.F."/>
            <person name="Goodwin L."/>
            <person name="Tapia R."/>
            <person name="Pitluck S."/>
            <person name="Liolios K."/>
            <person name="Ivanova N."/>
            <person name="Mavromatis K."/>
            <person name="Mikhailova N."/>
            <person name="Pati A."/>
            <person name="Chen A."/>
            <person name="Palaniappan K."/>
            <person name="Brambilla E."/>
            <person name="Land M."/>
            <person name="Hauser L."/>
            <person name="Chang Y.J."/>
            <person name="Jeffries C.D."/>
            <person name="Brettin T."/>
            <person name="Detter J.C."/>
            <person name="Han C."/>
            <person name="Rohde M."/>
            <person name="Sikorski J."/>
            <person name="Woyke T."/>
            <person name="Bristow J."/>
            <person name="Eisen J.A."/>
            <person name="Markowitz V."/>
            <person name="Hugenholtz P."/>
            <person name="Kyrpides N.C."/>
            <person name="Klenk H.P."/>
        </authorList>
    </citation>
    <scope>NUCLEOTIDE SEQUENCE [LARGE SCALE GENOMIC DNA]</scope>
    <source>
        <strain evidence="3">DSM 17230 / JCM 13409 / AQ1.S1</strain>
    </source>
</reference>
<dbReference type="KEGG" id="iag:Igag_0434"/>
<dbReference type="SUPFAM" id="SSF53639">
    <property type="entry name" value="AraD/HMP-PK domain-like"/>
    <property type="match status" value="1"/>
</dbReference>
<gene>
    <name evidence="2" type="ordered locus">Igag_0434</name>
</gene>
<dbReference type="GO" id="GO:0016301">
    <property type="term" value="F:kinase activity"/>
    <property type="evidence" value="ECO:0007669"/>
    <property type="project" value="UniProtKB-KW"/>
</dbReference>
<dbReference type="Pfam" id="PF10120">
    <property type="entry name" value="ThiN"/>
    <property type="match status" value="1"/>
</dbReference>
<dbReference type="Proteomes" id="UP000001304">
    <property type="component" value="Chromosome"/>
</dbReference>
<feature type="domain" description="Thiamine-phosphate synthase ThiN" evidence="1">
    <location>
        <begin position="138"/>
        <end position="297"/>
    </location>
</feature>
<evidence type="ECO:0000313" key="3">
    <source>
        <dbReference type="Proteomes" id="UP000001304"/>
    </source>
</evidence>
<dbReference type="InterPro" id="IPR013324">
    <property type="entry name" value="RNA_pol_sigma_r3/r4-like"/>
</dbReference>
<organism evidence="2 3">
    <name type="scientific">Ignisphaera aggregans (strain DSM 17230 / JCM 13409 / AQ1.S1)</name>
    <dbReference type="NCBI Taxonomy" id="583356"/>
    <lineage>
        <taxon>Archaea</taxon>
        <taxon>Thermoproteota</taxon>
        <taxon>Thermoprotei</taxon>
        <taxon>Desulfurococcales</taxon>
        <taxon>Desulfurococcaceae</taxon>
        <taxon>Ignisphaera</taxon>
    </lineage>
</organism>
<sequence length="302" mass="34536">MTPYELVAEYIAPYLRGLVIIRLAEMGYSQPKISRMMGISQPMVSKYIKLGRDALLNHLLKLGLFQDEIEAIVNMLAKTLERERYREYIRIFSTYCGYILRKGYLCEIHRKNYPLLPKDCDVCMKLIPTVVDPYIEEVMYIYNALKESLKAYRLVPEVGMNIVCSTPDAEDVEGVVGFSGRVIAIRNTLEAVGEPVYGGSRHTASILLLVRRKWKDLRCGIVIRYIDDCSTLYKREFVSIETGPHKDPKELLIDIAETLKGFENRIDVIIDKGGIALEPVIYVFAENGDKLINKVRKCLEVI</sequence>
<dbReference type="InterPro" id="IPR019293">
    <property type="entry name" value="ThiN"/>
</dbReference>
<evidence type="ECO:0000259" key="1">
    <source>
        <dbReference type="Pfam" id="PF10120"/>
    </source>
</evidence>
<name>E0SRJ7_IGNAA</name>
<dbReference type="HOGENOM" id="CLU_054903_0_0_2"/>